<feature type="compositionally biased region" description="Basic and acidic residues" evidence="7">
    <location>
        <begin position="551"/>
        <end position="562"/>
    </location>
</feature>
<evidence type="ECO:0000256" key="8">
    <source>
        <dbReference type="SAM" id="Phobius"/>
    </source>
</evidence>
<evidence type="ECO:0000256" key="3">
    <source>
        <dbReference type="ARBA" id="ARBA00022692"/>
    </source>
</evidence>
<feature type="transmembrane region" description="Helical" evidence="8">
    <location>
        <begin position="619"/>
        <end position="639"/>
    </location>
</feature>
<feature type="transmembrane region" description="Helical" evidence="8">
    <location>
        <begin position="399"/>
        <end position="420"/>
    </location>
</feature>
<gene>
    <name evidence="9" type="ORF">HOLleu_14885</name>
</gene>
<dbReference type="OrthoDB" id="6132759at2759"/>
<feature type="transmembrane region" description="Helical" evidence="8">
    <location>
        <begin position="357"/>
        <end position="378"/>
    </location>
</feature>
<proteinExistence type="inferred from homology"/>
<dbReference type="GO" id="GO:0005886">
    <property type="term" value="C:plasma membrane"/>
    <property type="evidence" value="ECO:0007669"/>
    <property type="project" value="TreeGrafter"/>
</dbReference>
<dbReference type="AlphaFoldDB" id="A0A9Q1HC28"/>
<dbReference type="PANTHER" id="PTHR11819:SF196">
    <property type="entry name" value="SODIUM_GLUCOSE COTRANSPORTER 4"/>
    <property type="match status" value="1"/>
</dbReference>
<feature type="transmembrane region" description="Helical" evidence="8">
    <location>
        <begin position="125"/>
        <end position="151"/>
    </location>
</feature>
<feature type="region of interest" description="Disordered" evidence="7">
    <location>
        <begin position="550"/>
        <end position="572"/>
    </location>
</feature>
<feature type="transmembrane region" description="Helical" evidence="8">
    <location>
        <begin position="251"/>
        <end position="269"/>
    </location>
</feature>
<dbReference type="GO" id="GO:0005412">
    <property type="term" value="F:D-glucose:sodium symporter activity"/>
    <property type="evidence" value="ECO:0007669"/>
    <property type="project" value="TreeGrafter"/>
</dbReference>
<reference evidence="9" key="1">
    <citation type="submission" date="2021-10" db="EMBL/GenBank/DDBJ databases">
        <title>Tropical sea cucumber genome reveals ecological adaptation and Cuvierian tubules defense mechanism.</title>
        <authorList>
            <person name="Chen T."/>
        </authorList>
    </citation>
    <scope>NUCLEOTIDE SEQUENCE</scope>
    <source>
        <strain evidence="9">Nanhai2018</strain>
        <tissue evidence="9">Muscle</tissue>
    </source>
</reference>
<dbReference type="Pfam" id="PF00474">
    <property type="entry name" value="SSF"/>
    <property type="match status" value="1"/>
</dbReference>
<comment type="caution">
    <text evidence="9">The sequence shown here is derived from an EMBL/GenBank/DDBJ whole genome shotgun (WGS) entry which is preliminary data.</text>
</comment>
<feature type="transmembrane region" description="Helical" evidence="8">
    <location>
        <begin position="191"/>
        <end position="210"/>
    </location>
</feature>
<protein>
    <submittedName>
        <fullName evidence="9">Sodium/myo-inositol cotransporter 2</fullName>
    </submittedName>
</protein>
<feature type="transmembrane region" description="Helical" evidence="8">
    <location>
        <begin position="503"/>
        <end position="525"/>
    </location>
</feature>
<evidence type="ECO:0000313" key="10">
    <source>
        <dbReference type="Proteomes" id="UP001152320"/>
    </source>
</evidence>
<evidence type="ECO:0000256" key="1">
    <source>
        <dbReference type="ARBA" id="ARBA00004141"/>
    </source>
</evidence>
<dbReference type="PROSITE" id="PS50283">
    <property type="entry name" value="NA_SOLUT_SYMP_3"/>
    <property type="match status" value="1"/>
</dbReference>
<accession>A0A9Q1HC28</accession>
<dbReference type="NCBIfam" id="TIGR00813">
    <property type="entry name" value="sss"/>
    <property type="match status" value="1"/>
</dbReference>
<dbReference type="EMBL" id="JAIZAY010000006">
    <property type="protein sequence ID" value="KAJ8040560.1"/>
    <property type="molecule type" value="Genomic_DNA"/>
</dbReference>
<dbReference type="PANTHER" id="PTHR11819">
    <property type="entry name" value="SOLUTE CARRIER FAMILY 5"/>
    <property type="match status" value="1"/>
</dbReference>
<evidence type="ECO:0000256" key="6">
    <source>
        <dbReference type="RuleBase" id="RU362091"/>
    </source>
</evidence>
<dbReference type="InterPro" id="IPR038377">
    <property type="entry name" value="Na/Glc_symporter_sf"/>
</dbReference>
<evidence type="ECO:0000256" key="5">
    <source>
        <dbReference type="ARBA" id="ARBA00023136"/>
    </source>
</evidence>
<organism evidence="9 10">
    <name type="scientific">Holothuria leucospilota</name>
    <name type="common">Black long sea cucumber</name>
    <name type="synonym">Mertensiothuria leucospilota</name>
    <dbReference type="NCBI Taxonomy" id="206669"/>
    <lineage>
        <taxon>Eukaryota</taxon>
        <taxon>Metazoa</taxon>
        <taxon>Echinodermata</taxon>
        <taxon>Eleutherozoa</taxon>
        <taxon>Echinozoa</taxon>
        <taxon>Holothuroidea</taxon>
        <taxon>Aspidochirotacea</taxon>
        <taxon>Aspidochirotida</taxon>
        <taxon>Holothuriidae</taxon>
        <taxon>Holothuria</taxon>
    </lineage>
</organism>
<keyword evidence="3 8" id="KW-0812">Transmembrane</keyword>
<evidence type="ECO:0000313" key="9">
    <source>
        <dbReference type="EMBL" id="KAJ8040560.1"/>
    </source>
</evidence>
<feature type="transmembrane region" description="Helical" evidence="8">
    <location>
        <begin position="432"/>
        <end position="454"/>
    </location>
</feature>
<dbReference type="Proteomes" id="UP001152320">
    <property type="component" value="Chromosome 6"/>
</dbReference>
<feature type="transmembrane region" description="Helical" evidence="8">
    <location>
        <begin position="157"/>
        <end position="184"/>
    </location>
</feature>
<name>A0A9Q1HC28_HOLLE</name>
<dbReference type="InterPro" id="IPR001734">
    <property type="entry name" value="Na/solute_symporter"/>
</dbReference>
<keyword evidence="10" id="KW-1185">Reference proteome</keyword>
<evidence type="ECO:0000256" key="2">
    <source>
        <dbReference type="ARBA" id="ARBA00006434"/>
    </source>
</evidence>
<feature type="transmembrane region" description="Helical" evidence="8">
    <location>
        <begin position="85"/>
        <end position="104"/>
    </location>
</feature>
<evidence type="ECO:0000256" key="4">
    <source>
        <dbReference type="ARBA" id="ARBA00022989"/>
    </source>
</evidence>
<feature type="transmembrane region" description="Helical" evidence="8">
    <location>
        <begin position="461"/>
        <end position="483"/>
    </location>
</feature>
<feature type="transmembrane region" description="Helical" evidence="8">
    <location>
        <begin position="6"/>
        <end position="28"/>
    </location>
</feature>
<comment type="subcellular location">
    <subcellularLocation>
        <location evidence="1">Membrane</location>
        <topology evidence="1">Multi-pass membrane protein</topology>
    </subcellularLocation>
</comment>
<keyword evidence="4 8" id="KW-1133">Transmembrane helix</keyword>
<dbReference type="PROSITE" id="PS00457">
    <property type="entry name" value="NA_SOLUT_SYMP_2"/>
    <property type="match status" value="1"/>
</dbReference>
<sequence>MAVSQLSVVDIVIIVVQLLMVFAFGLWASHRSNRNTLTGYFLAGRQMSWWLVGLSLFVSNVGNATFIGIAGAASSRGFPVVAYEFSAVFCLLMLGNLFMPVYLSSKVFTMPQYIQRRYGGNRLSVLLAITMLMAGVSANLCGEMYAGVILIQQSLGWPLYGCLIAILVMTAIYTISGGLTAVVYTDALQSIIIIIGSLILSIIALTNIGGLQSLHTKYLEAIPNDTLRNTSCGVPQEADWHIFQPASDGQYPWPGVGFGILLLSSYYWCTNQVIVQRSLASKSLNHAKVGSILASYLKVLPILIMVYPGMISRALFPDDVACQTPEICEAACGNPNGCADIAYPKLLLALMPTGLKGLMLAAMLAALISSMTSLFNSLSTLFTMDIWMKMRKSPSDLELLIVGRITTGVVALFAVLWLPIIQAYGAGELFFYIQSISSYFFPPAFAIFLIGILWERATEKGAFAGLVLGLLFGGMRFSCDFFFKSPGCGEEDLRPGIIRSLPFLHFALILFAVSLIIVIVVSLFTEPLPREKLIRLTWWTRNEPRFPGASKEAEIEMNKESPVDESQTVPSTEEPTYRHEKIVRFVCCIADTFDSSANDPERDNPVDDSSKQISSIRKWILNANTVICFLFGVLVYVVFG</sequence>
<comment type="similarity">
    <text evidence="2 6">Belongs to the sodium:solute symporter (SSF) (TC 2.A.21) family.</text>
</comment>
<feature type="transmembrane region" description="Helical" evidence="8">
    <location>
        <begin position="289"/>
        <end position="310"/>
    </location>
</feature>
<evidence type="ECO:0000256" key="7">
    <source>
        <dbReference type="SAM" id="MobiDB-lite"/>
    </source>
</evidence>
<feature type="transmembrane region" description="Helical" evidence="8">
    <location>
        <begin position="49"/>
        <end position="73"/>
    </location>
</feature>
<dbReference type="Gene3D" id="1.20.1730.10">
    <property type="entry name" value="Sodium/glucose cotransporter"/>
    <property type="match status" value="1"/>
</dbReference>
<dbReference type="PROSITE" id="PS00456">
    <property type="entry name" value="NA_SOLUT_SYMP_1"/>
    <property type="match status" value="1"/>
</dbReference>
<dbReference type="InterPro" id="IPR018212">
    <property type="entry name" value="Na/solute_symporter_CS"/>
</dbReference>
<keyword evidence="5 8" id="KW-0472">Membrane</keyword>